<dbReference type="InterPro" id="IPR011701">
    <property type="entry name" value="MFS"/>
</dbReference>
<dbReference type="PANTHER" id="PTHR43129:SF1">
    <property type="entry name" value="FOSMIDOMYCIN RESISTANCE PROTEIN"/>
    <property type="match status" value="1"/>
</dbReference>
<dbReference type="InterPro" id="IPR036259">
    <property type="entry name" value="MFS_trans_sf"/>
</dbReference>
<dbReference type="GO" id="GO:0005886">
    <property type="term" value="C:plasma membrane"/>
    <property type="evidence" value="ECO:0007669"/>
    <property type="project" value="TreeGrafter"/>
</dbReference>
<keyword evidence="1" id="KW-0812">Transmembrane</keyword>
<feature type="transmembrane region" description="Helical" evidence="1">
    <location>
        <begin position="349"/>
        <end position="371"/>
    </location>
</feature>
<feature type="transmembrane region" description="Helical" evidence="1">
    <location>
        <begin position="312"/>
        <end position="337"/>
    </location>
</feature>
<organism evidence="3 4">
    <name type="scientific">Haloplanus rubicundus</name>
    <dbReference type="NCBI Taxonomy" id="1547898"/>
    <lineage>
        <taxon>Archaea</taxon>
        <taxon>Methanobacteriati</taxon>
        <taxon>Methanobacteriota</taxon>
        <taxon>Stenosarchaea group</taxon>
        <taxon>Halobacteria</taxon>
        <taxon>Halobacteriales</taxon>
        <taxon>Haloferacaceae</taxon>
        <taxon>Haloplanus</taxon>
    </lineage>
</organism>
<keyword evidence="4" id="KW-1185">Reference proteome</keyword>
<evidence type="ECO:0000256" key="1">
    <source>
        <dbReference type="SAM" id="Phobius"/>
    </source>
</evidence>
<dbReference type="OrthoDB" id="204590at2157"/>
<dbReference type="EMBL" id="CP031150">
    <property type="protein sequence ID" value="AXG05020.1"/>
    <property type="molecule type" value="Genomic_DNA"/>
</dbReference>
<dbReference type="Gene3D" id="1.20.1250.20">
    <property type="entry name" value="MFS general substrate transporter like domains"/>
    <property type="match status" value="2"/>
</dbReference>
<gene>
    <name evidence="3" type="ORF">DU500_00455</name>
</gene>
<dbReference type="AlphaFoldDB" id="A0A345DYJ8"/>
<dbReference type="InterPro" id="IPR020846">
    <property type="entry name" value="MFS_dom"/>
</dbReference>
<dbReference type="Proteomes" id="UP000253273">
    <property type="component" value="Chromosome"/>
</dbReference>
<dbReference type="SUPFAM" id="SSF103473">
    <property type="entry name" value="MFS general substrate transporter"/>
    <property type="match status" value="1"/>
</dbReference>
<feature type="transmembrane region" description="Helical" evidence="1">
    <location>
        <begin position="208"/>
        <end position="227"/>
    </location>
</feature>
<dbReference type="Pfam" id="PF07690">
    <property type="entry name" value="MFS_1"/>
    <property type="match status" value="1"/>
</dbReference>
<dbReference type="GO" id="GO:0022857">
    <property type="term" value="F:transmembrane transporter activity"/>
    <property type="evidence" value="ECO:0007669"/>
    <property type="project" value="InterPro"/>
</dbReference>
<feature type="domain" description="Major facilitator superfamily (MFS) profile" evidence="2">
    <location>
        <begin position="1"/>
        <end position="400"/>
    </location>
</feature>
<feature type="transmembrane region" description="Helical" evidence="1">
    <location>
        <begin position="86"/>
        <end position="108"/>
    </location>
</feature>
<dbReference type="RefSeq" id="WP_114584175.1">
    <property type="nucleotide sequence ID" value="NZ_CP031150.1"/>
</dbReference>
<keyword evidence="1" id="KW-0472">Membrane</keyword>
<protein>
    <submittedName>
        <fullName evidence="3">MFS transporter</fullName>
    </submittedName>
</protein>
<evidence type="ECO:0000313" key="4">
    <source>
        <dbReference type="Proteomes" id="UP000253273"/>
    </source>
</evidence>
<dbReference type="KEGG" id="haj:DU500_00455"/>
<accession>A0A345DYJ8</accession>
<keyword evidence="1" id="KW-1133">Transmembrane helix</keyword>
<reference evidence="3 4" key="1">
    <citation type="submission" date="2018-07" db="EMBL/GenBank/DDBJ databases">
        <title>Genome sequences of Haloplanus sp. CBA1113.</title>
        <authorList>
            <person name="Kim Y.B."/>
            <person name="Roh S.W."/>
        </authorList>
    </citation>
    <scope>NUCLEOTIDE SEQUENCE [LARGE SCALE GENOMIC DNA]</scope>
    <source>
        <strain evidence="3 4">CBA1113</strain>
    </source>
</reference>
<feature type="transmembrane region" description="Helical" evidence="1">
    <location>
        <begin position="158"/>
        <end position="176"/>
    </location>
</feature>
<feature type="transmembrane region" description="Helical" evidence="1">
    <location>
        <begin position="377"/>
        <end position="397"/>
    </location>
</feature>
<evidence type="ECO:0000259" key="2">
    <source>
        <dbReference type="PROSITE" id="PS50850"/>
    </source>
</evidence>
<dbReference type="GeneID" id="37281810"/>
<feature type="transmembrane region" description="Helical" evidence="1">
    <location>
        <begin position="41"/>
        <end position="65"/>
    </location>
</feature>
<proteinExistence type="predicted"/>
<dbReference type="PROSITE" id="PS50850">
    <property type="entry name" value="MFS"/>
    <property type="match status" value="1"/>
</dbReference>
<name>A0A345DYJ8_9EURY</name>
<feature type="transmembrane region" description="Helical" evidence="1">
    <location>
        <begin position="12"/>
        <end position="35"/>
    </location>
</feature>
<evidence type="ECO:0000313" key="3">
    <source>
        <dbReference type="EMBL" id="AXG05020.1"/>
    </source>
</evidence>
<sequence length="400" mass="40486">MDANDRGVVKFTALAHALFHTYELSIPLLIGVWMAEFDASAALVGTVVGAGYALVGLGAPVSGVLSDRLGSRQLISLSMVGMGSGFALVSLADGVVVLGAAMLVWGAFASLYHPAGLSLISRSAEERGTVFAYHGAGGNVGTAAGPLVTALLLLSVDWQVAVGLLAVPAFVAALLGSRVEFDAVGGDGASASTSLGAELRQTAAESRALFGAAFTVAFVAVLLYGTYYRGLLTFLPDVLAESPSLVPVDLFGREIDPAQYVYTGLLTVGIGGQYAGGRLTDRVPSTTAFVAAFATLAVLAVAFPVARTVGVVPLVAVCLALGVVVYGTAPIYQVVIAEHAAADAHGRSYGFTYLAMFGVGAAGASVAGVVLTHATSGVLFGVLGAVAAVGCGFVLWLRRL</sequence>
<dbReference type="PANTHER" id="PTHR43129">
    <property type="entry name" value="FOSMIDOMYCIN RESISTANCE PROTEIN"/>
    <property type="match status" value="1"/>
</dbReference>
<feature type="transmembrane region" description="Helical" evidence="1">
    <location>
        <begin position="288"/>
        <end position="306"/>
    </location>
</feature>